<dbReference type="Proteomes" id="UP001356427">
    <property type="component" value="Unassembled WGS sequence"/>
</dbReference>
<evidence type="ECO:0000313" key="2">
    <source>
        <dbReference type="EMBL" id="KAK6292054.1"/>
    </source>
</evidence>
<sequence>MSDQSKCTTIYMSPELRQASDKALSTGAQEIRFPDHKLPPSLQIGQIQSHHLSLGIRRSFASTDLLTNAHPQSAHSALSLDSLEGVLSLHSDSRVELQPTSDTTLNPRSSHSSWLSLEDIALPAGGEGKCSDRKKSLGTKYEENWQDARDGGSESHPDDDEDSGSLESINEEEEEEEGLMVVNPKASKEKRKKRYDVEGTSTESPSKYLQEFHSLPKRLVPSEITHCLYELEEECRGVERESESVKWKMELIHRSVVTVQETLRTLLKRLVEAQSNEAFDPTPIPTTHHLLSTTHHRPPNAPSHSLFHSANRLLPADAPTKILSTSQVNQVPSNLSQCTHHHCLAHRAVARRPSETCLTEANATQTQGHCCPRTTSPGTATLTSCAQRGKERAAALHAITDLRMEVEHLRVAHEEGRQEHRETLGVLRAFQKDMGTLVSHWQRDRQDRQKQSDVGTQLEAIRQQSNNVTEMTRQAVAVFGKVGLQLEGLGAVGTLVRSASTKLTPNSSLLCQRCTSKTMDGERKEE</sequence>
<reference evidence="2 3" key="1">
    <citation type="submission" date="2021-04" db="EMBL/GenBank/DDBJ databases">
        <authorList>
            <person name="De Guttry C."/>
            <person name="Zahm M."/>
            <person name="Klopp C."/>
            <person name="Cabau C."/>
            <person name="Louis A."/>
            <person name="Berthelot C."/>
            <person name="Parey E."/>
            <person name="Roest Crollius H."/>
            <person name="Montfort J."/>
            <person name="Robinson-Rechavi M."/>
            <person name="Bucao C."/>
            <person name="Bouchez O."/>
            <person name="Gislard M."/>
            <person name="Lluch J."/>
            <person name="Milhes M."/>
            <person name="Lampietro C."/>
            <person name="Lopez Roques C."/>
            <person name="Donnadieu C."/>
            <person name="Braasch I."/>
            <person name="Desvignes T."/>
            <person name="Postlethwait J."/>
            <person name="Bobe J."/>
            <person name="Wedekind C."/>
            <person name="Guiguen Y."/>
        </authorList>
    </citation>
    <scope>NUCLEOTIDE SEQUENCE [LARGE SCALE GENOMIC DNA]</scope>
    <source>
        <strain evidence="2">Cs_M1</strain>
        <tissue evidence="2">Blood</tissue>
    </source>
</reference>
<feature type="region of interest" description="Disordered" evidence="1">
    <location>
        <begin position="125"/>
        <end position="205"/>
    </location>
</feature>
<proteinExistence type="predicted"/>
<accession>A0AAN8Q555</accession>
<feature type="compositionally biased region" description="Acidic residues" evidence="1">
    <location>
        <begin position="157"/>
        <end position="178"/>
    </location>
</feature>
<feature type="region of interest" description="Disordered" evidence="1">
    <location>
        <begin position="94"/>
        <end position="113"/>
    </location>
</feature>
<organism evidence="2 3">
    <name type="scientific">Coregonus suidteri</name>
    <dbReference type="NCBI Taxonomy" id="861788"/>
    <lineage>
        <taxon>Eukaryota</taxon>
        <taxon>Metazoa</taxon>
        <taxon>Chordata</taxon>
        <taxon>Craniata</taxon>
        <taxon>Vertebrata</taxon>
        <taxon>Euteleostomi</taxon>
        <taxon>Actinopterygii</taxon>
        <taxon>Neopterygii</taxon>
        <taxon>Teleostei</taxon>
        <taxon>Protacanthopterygii</taxon>
        <taxon>Salmoniformes</taxon>
        <taxon>Salmonidae</taxon>
        <taxon>Coregoninae</taxon>
        <taxon>Coregonus</taxon>
    </lineage>
</organism>
<name>A0AAN8Q555_9TELE</name>
<dbReference type="EMBL" id="JAGTTL010000039">
    <property type="protein sequence ID" value="KAK6292054.1"/>
    <property type="molecule type" value="Genomic_DNA"/>
</dbReference>
<protein>
    <submittedName>
        <fullName evidence="2">Uncharacterized protein</fullName>
    </submittedName>
</protein>
<gene>
    <name evidence="2" type="ORF">J4Q44_G00378390</name>
</gene>
<keyword evidence="3" id="KW-1185">Reference proteome</keyword>
<evidence type="ECO:0000256" key="1">
    <source>
        <dbReference type="SAM" id="MobiDB-lite"/>
    </source>
</evidence>
<dbReference type="AlphaFoldDB" id="A0AAN8Q555"/>
<comment type="caution">
    <text evidence="2">The sequence shown here is derived from an EMBL/GenBank/DDBJ whole genome shotgun (WGS) entry which is preliminary data.</text>
</comment>
<evidence type="ECO:0000313" key="3">
    <source>
        <dbReference type="Proteomes" id="UP001356427"/>
    </source>
</evidence>
<feature type="compositionally biased region" description="Basic and acidic residues" evidence="1">
    <location>
        <begin position="129"/>
        <end position="156"/>
    </location>
</feature>
<feature type="compositionally biased region" description="Polar residues" evidence="1">
    <location>
        <begin position="98"/>
        <end position="113"/>
    </location>
</feature>